<comment type="caution">
    <text evidence="1">The sequence shown here is derived from an EMBL/GenBank/DDBJ whole genome shotgun (WGS) entry which is preliminary data.</text>
</comment>
<sequence>MCDCGGKYRFALSTPIPLEACKLHESRPAEEGILGVERPSADFIRSTTTLGTYVSSTRDQSSNLLILSAQTADSSEQVGKKATDEKEGSEFTGLGLRSAIGQLVSKHVELESLHADYQLVSANFVLIFAKCQVTYSEGLAACTPKCI</sequence>
<organism evidence="1 2">
    <name type="scientific">Protopolystoma xenopodis</name>
    <dbReference type="NCBI Taxonomy" id="117903"/>
    <lineage>
        <taxon>Eukaryota</taxon>
        <taxon>Metazoa</taxon>
        <taxon>Spiralia</taxon>
        <taxon>Lophotrochozoa</taxon>
        <taxon>Platyhelminthes</taxon>
        <taxon>Monogenea</taxon>
        <taxon>Polyopisthocotylea</taxon>
        <taxon>Polystomatidea</taxon>
        <taxon>Polystomatidae</taxon>
        <taxon>Protopolystoma</taxon>
    </lineage>
</organism>
<evidence type="ECO:0000313" key="2">
    <source>
        <dbReference type="Proteomes" id="UP000784294"/>
    </source>
</evidence>
<gene>
    <name evidence="1" type="ORF">PXEA_LOCUS5662</name>
</gene>
<proteinExistence type="predicted"/>
<keyword evidence="2" id="KW-1185">Reference proteome</keyword>
<accession>A0A448WI30</accession>
<reference evidence="1" key="1">
    <citation type="submission" date="2018-11" db="EMBL/GenBank/DDBJ databases">
        <authorList>
            <consortium name="Pathogen Informatics"/>
        </authorList>
    </citation>
    <scope>NUCLEOTIDE SEQUENCE</scope>
</reference>
<dbReference type="AlphaFoldDB" id="A0A448WI30"/>
<evidence type="ECO:0000313" key="1">
    <source>
        <dbReference type="EMBL" id="VEL12222.1"/>
    </source>
</evidence>
<dbReference type="EMBL" id="CAAALY010014132">
    <property type="protein sequence ID" value="VEL12222.1"/>
    <property type="molecule type" value="Genomic_DNA"/>
</dbReference>
<dbReference type="Proteomes" id="UP000784294">
    <property type="component" value="Unassembled WGS sequence"/>
</dbReference>
<name>A0A448WI30_9PLAT</name>
<protein>
    <submittedName>
        <fullName evidence="1">Uncharacterized protein</fullName>
    </submittedName>
</protein>